<reference evidence="7" key="3">
    <citation type="submission" date="2025-09" db="UniProtKB">
        <authorList>
            <consortium name="Ensembl"/>
        </authorList>
    </citation>
    <scope>IDENTIFICATION</scope>
    <source>
        <strain evidence="7">Glennie</strain>
    </source>
</reference>
<feature type="coiled-coil region" evidence="5">
    <location>
        <begin position="663"/>
        <end position="690"/>
    </location>
</feature>
<dbReference type="AlphaFoldDB" id="A0A6I8NMB2"/>
<evidence type="ECO:0000256" key="4">
    <source>
        <dbReference type="ARBA" id="ARBA00045182"/>
    </source>
</evidence>
<dbReference type="GO" id="GO:0003356">
    <property type="term" value="P:regulation of cilium beat frequency"/>
    <property type="evidence" value="ECO:0007669"/>
    <property type="project" value="Ensembl"/>
</dbReference>
<dbReference type="GO" id="GO:0051649">
    <property type="term" value="P:establishment of localization in cell"/>
    <property type="evidence" value="ECO:0007669"/>
    <property type="project" value="Ensembl"/>
</dbReference>
<dbReference type="OMA" id="NSKNCDE"/>
<feature type="compositionally biased region" description="Low complexity" evidence="6">
    <location>
        <begin position="878"/>
        <end position="897"/>
    </location>
</feature>
<feature type="coiled-coil region" evidence="5">
    <location>
        <begin position="458"/>
        <end position="511"/>
    </location>
</feature>
<dbReference type="GO" id="GO:0022010">
    <property type="term" value="P:central nervous system myelination"/>
    <property type="evidence" value="ECO:0007669"/>
    <property type="project" value="Ensembl"/>
</dbReference>
<accession>A0A6I8NMB2</accession>
<evidence type="ECO:0000256" key="3">
    <source>
        <dbReference type="ARBA" id="ARBA00023054"/>
    </source>
</evidence>
<comment type="similarity">
    <text evidence="1">Belongs to the CCDC39 family.</text>
</comment>
<reference evidence="7" key="2">
    <citation type="submission" date="2025-08" db="UniProtKB">
        <authorList>
            <consortium name="Ensembl"/>
        </authorList>
    </citation>
    <scope>IDENTIFICATION</scope>
    <source>
        <strain evidence="7">Glennie</strain>
    </source>
</reference>
<evidence type="ECO:0000313" key="7">
    <source>
        <dbReference type="Ensembl" id="ENSOANP00000041817.1"/>
    </source>
</evidence>
<evidence type="ECO:0000256" key="5">
    <source>
        <dbReference type="SAM" id="Coils"/>
    </source>
</evidence>
<dbReference type="GO" id="GO:0071910">
    <property type="term" value="P:determination of liver left/right asymmetry"/>
    <property type="evidence" value="ECO:0007669"/>
    <property type="project" value="Ensembl"/>
</dbReference>
<dbReference type="GeneTree" id="ENSGT00390000015010"/>
<dbReference type="GO" id="GO:0044458">
    <property type="term" value="P:motile cilium assembly"/>
    <property type="evidence" value="ECO:0007669"/>
    <property type="project" value="Ensembl"/>
</dbReference>
<dbReference type="FunCoup" id="A0A6I8NMB2">
    <property type="interactions" value="82"/>
</dbReference>
<dbReference type="Bgee" id="ENSOANG00000020027">
    <property type="expression patterns" value="Expressed in testis and 3 other cell types or tissues"/>
</dbReference>
<dbReference type="KEGG" id="oaa:100680851"/>
<evidence type="ECO:0000313" key="8">
    <source>
        <dbReference type="Proteomes" id="UP000002279"/>
    </source>
</evidence>
<organism evidence="7 8">
    <name type="scientific">Ornithorhynchus anatinus</name>
    <name type="common">Duckbill platypus</name>
    <dbReference type="NCBI Taxonomy" id="9258"/>
    <lineage>
        <taxon>Eukaryota</taxon>
        <taxon>Metazoa</taxon>
        <taxon>Chordata</taxon>
        <taxon>Craniata</taxon>
        <taxon>Vertebrata</taxon>
        <taxon>Euteleostomi</taxon>
        <taxon>Mammalia</taxon>
        <taxon>Monotremata</taxon>
        <taxon>Ornithorhynchidae</taxon>
        <taxon>Ornithorhynchus</taxon>
    </lineage>
</organism>
<dbReference type="RefSeq" id="XP_028931910.1">
    <property type="nucleotide sequence ID" value="XM_029076077.2"/>
</dbReference>
<dbReference type="GO" id="GO:0040011">
    <property type="term" value="P:locomotion"/>
    <property type="evidence" value="ECO:0007669"/>
    <property type="project" value="Ensembl"/>
</dbReference>
<protein>
    <recommendedName>
        <fullName evidence="2">Coiled-coil domain-containing protein 39</fullName>
    </recommendedName>
</protein>
<dbReference type="GO" id="GO:0071907">
    <property type="term" value="P:determination of digestive tract left/right asymmetry"/>
    <property type="evidence" value="ECO:0007669"/>
    <property type="project" value="Ensembl"/>
</dbReference>
<dbReference type="GO" id="GO:0090660">
    <property type="term" value="P:cerebrospinal fluid circulation"/>
    <property type="evidence" value="ECO:0007669"/>
    <property type="project" value="Ensembl"/>
</dbReference>
<evidence type="ECO:0000256" key="1">
    <source>
        <dbReference type="ARBA" id="ARBA00005805"/>
    </source>
</evidence>
<dbReference type="GO" id="GO:0001947">
    <property type="term" value="P:heart looping"/>
    <property type="evidence" value="ECO:0007669"/>
    <property type="project" value="Ensembl"/>
</dbReference>
<sequence length="941" mass="109898">MSSAFLAELQWEDGFAIPVANAHNKALEDQMLKMQNEKARLQDQLIDFEERISAMSSHLKNVQQEFMFTQSLFRAKEKEIETEEHFRAIAERELGRVKSEIQRLENEMVSIRDRKTINENSIFKVTQKLEGLRCQMNWDQQALEAWLEESARRDNDSVVFQKYYQQDDSKIRVLSLQIEKLTLESNEKRKALDSELTETLTAQIELDKTAEAFRRVHGERQELIKQWENTIEQMQKRDQEIDRCALLLATVKQEIRAKEGVIKEKIQFLESETGNNAEYEKKISFADRQASKLRMEYQNQESSRNQLQNELESLKATVDRTSSDLESLRMEVANLKKEIKEKTHRLSFTKEQNQQLTAKLNNVTEISLSLEEKASKMEDILKDEEKNVKEVETQLSQLKDILFKKVQEFQVVKEKEKCVLAEIEGGRASLKNLNSRLWKLDNETLKQQEILYNQDFYIQQVERRISRLQGDVNTDEKQVLEAKVVELKKAMEEKKKTFDLLQTQIKKLKNDIYFLKKATHKTGEEKNSLLSKIDELNIFNDKSDKELKKAKSIKRELIIEDNLLKLEVKRLRETLHSKAEEVLSLEKQKLQLKMAMEERTEEIKVHKAMLASQIRYIDQERQTISIEFHDRLSKIDKLKNRFEILTVVMMPPEGEDKTHAYYVIKVAQEKEELQREGDNLDAKIHKAEKEICALENTLQVLSSCNSNYKQSFKKVTEFSEEYEQKLHLEEQKRAANEKYRYKRSKVRELQEDIQSMENTLEIITKETNACREKIKEKQAYTIQLKKEIDEQKTKLERVRKQCSRLSKEIRFSKKTKDETKEEQDISLRELNDFIKSLDKMLLDIIEENPNLLVILQTYFQQAGLDFPTAGSTKGRQTSRSPSESSASSSRSSKSFGSPLPAAVKVVDFSFPAISPPSAPQSSSRPSTSSSSCSGKSKKSWR</sequence>
<dbReference type="GO" id="GO:0036159">
    <property type="term" value="P:inner dynein arm assembly"/>
    <property type="evidence" value="ECO:0000318"/>
    <property type="project" value="GO_Central"/>
</dbReference>
<dbReference type="InParanoid" id="A0A6I8NMB2"/>
<dbReference type="Pfam" id="PF24161">
    <property type="entry name" value="CCDC39"/>
    <property type="match status" value="1"/>
</dbReference>
<feature type="coiled-coil region" evidence="5">
    <location>
        <begin position="269"/>
        <end position="401"/>
    </location>
</feature>
<keyword evidence="8" id="KW-1185">Reference proteome</keyword>
<dbReference type="Proteomes" id="UP000002279">
    <property type="component" value="Chromosome 1"/>
</dbReference>
<dbReference type="PANTHER" id="PTHR18962:SF0">
    <property type="entry name" value="COILED-COIL DOMAIN-CONTAINING PROTEIN 39"/>
    <property type="match status" value="1"/>
</dbReference>
<dbReference type="GO" id="GO:0035469">
    <property type="term" value="P:determination of pancreatic left/right asymmetry"/>
    <property type="evidence" value="ECO:0007669"/>
    <property type="project" value="Ensembl"/>
</dbReference>
<dbReference type="Ensembl" id="ENSOANT00000070753.1">
    <property type="protein sequence ID" value="ENSOANP00000041817.1"/>
    <property type="gene ID" value="ENSOANG00000020027.3"/>
</dbReference>
<dbReference type="GeneID" id="100680851"/>
<dbReference type="GO" id="GO:0021987">
    <property type="term" value="P:cerebral cortex development"/>
    <property type="evidence" value="ECO:0007669"/>
    <property type="project" value="Ensembl"/>
</dbReference>
<comment type="function">
    <text evidence="4">Required for assembly of dynein regulatory complex (DRC) and inner dynein arm (IDA) complexes, which are responsible for ciliary beat regulation, thereby playing a central role in motility in cilia and flagella. Probably acts together with CCDC40 to form a molecular ruler that determines the 96 nanometer (nm) repeat length and arrangements of components in cilia and flagella. Not required for outer dynein arm complexes assembly.</text>
</comment>
<dbReference type="GO" id="GO:0061966">
    <property type="term" value="P:establishment of left/right asymmetry"/>
    <property type="evidence" value="ECO:0007669"/>
    <property type="project" value="Ensembl"/>
</dbReference>
<dbReference type="GO" id="GO:0030317">
    <property type="term" value="P:flagellated sperm motility"/>
    <property type="evidence" value="ECO:0007669"/>
    <property type="project" value="Ensembl"/>
</dbReference>
<feature type="compositionally biased region" description="Low complexity" evidence="6">
    <location>
        <begin position="919"/>
        <end position="934"/>
    </location>
</feature>
<evidence type="ECO:0000256" key="6">
    <source>
        <dbReference type="SAM" id="MobiDB-lite"/>
    </source>
</evidence>
<dbReference type="GO" id="GO:0150076">
    <property type="term" value="P:neuroinflammatory response"/>
    <property type="evidence" value="ECO:0007669"/>
    <property type="project" value="Ensembl"/>
</dbReference>
<dbReference type="GO" id="GO:0005829">
    <property type="term" value="C:cytosol"/>
    <property type="evidence" value="ECO:0007669"/>
    <property type="project" value="Ensembl"/>
</dbReference>
<feature type="region of interest" description="Disordered" evidence="6">
    <location>
        <begin position="914"/>
        <end position="941"/>
    </location>
</feature>
<dbReference type="InterPro" id="IPR033290">
    <property type="entry name" value="CCDC39"/>
</dbReference>
<feature type="region of interest" description="Disordered" evidence="6">
    <location>
        <begin position="869"/>
        <end position="898"/>
    </location>
</feature>
<feature type="coiled-coil region" evidence="5">
    <location>
        <begin position="739"/>
        <end position="822"/>
    </location>
</feature>
<dbReference type="OrthoDB" id="10259720at2759"/>
<reference evidence="7 8" key="1">
    <citation type="journal article" date="2008" name="Nature">
        <title>Genome analysis of the platypus reveals unique signatures of evolution.</title>
        <authorList>
            <person name="Warren W.C."/>
            <person name="Hillier L.W."/>
            <person name="Marshall Graves J.A."/>
            <person name="Birney E."/>
            <person name="Ponting C.P."/>
            <person name="Grutzner F."/>
            <person name="Belov K."/>
            <person name="Miller W."/>
            <person name="Clarke L."/>
            <person name="Chinwalla A.T."/>
            <person name="Yang S.P."/>
            <person name="Heger A."/>
            <person name="Locke D.P."/>
            <person name="Miethke P."/>
            <person name="Waters P.D."/>
            <person name="Veyrunes F."/>
            <person name="Fulton L."/>
            <person name="Fulton B."/>
            <person name="Graves T."/>
            <person name="Wallis J."/>
            <person name="Puente X.S."/>
            <person name="Lopez-Otin C."/>
            <person name="Ordonez G.R."/>
            <person name="Eichler E.E."/>
            <person name="Chen L."/>
            <person name="Cheng Z."/>
            <person name="Deakin J.E."/>
            <person name="Alsop A."/>
            <person name="Thompson K."/>
            <person name="Kirby P."/>
            <person name="Papenfuss A.T."/>
            <person name="Wakefield M.J."/>
            <person name="Olender T."/>
            <person name="Lancet D."/>
            <person name="Huttley G.A."/>
            <person name="Smit A.F."/>
            <person name="Pask A."/>
            <person name="Temple-Smith P."/>
            <person name="Batzer M.A."/>
            <person name="Walker J.A."/>
            <person name="Konkel M.K."/>
            <person name="Harris R.S."/>
            <person name="Whittington C.M."/>
            <person name="Wong E.S."/>
            <person name="Gemmell N.J."/>
            <person name="Buschiazzo E."/>
            <person name="Vargas Jentzsch I.M."/>
            <person name="Merkel A."/>
            <person name="Schmitz J."/>
            <person name="Zemann A."/>
            <person name="Churakov G."/>
            <person name="Kriegs J.O."/>
            <person name="Brosius J."/>
            <person name="Murchison E.P."/>
            <person name="Sachidanandam R."/>
            <person name="Smith C."/>
            <person name="Hannon G.J."/>
            <person name="Tsend-Ayush E."/>
            <person name="McMillan D."/>
            <person name="Attenborough R."/>
            <person name="Rens W."/>
            <person name="Ferguson-Smith M."/>
            <person name="Lefevre C.M."/>
            <person name="Sharp J.A."/>
            <person name="Nicholas K.R."/>
            <person name="Ray D.A."/>
            <person name="Kube M."/>
            <person name="Reinhardt R."/>
            <person name="Pringle T.H."/>
            <person name="Taylor J."/>
            <person name="Jones R.C."/>
            <person name="Nixon B."/>
            <person name="Dacheux J.L."/>
            <person name="Niwa H."/>
            <person name="Sekita Y."/>
            <person name="Huang X."/>
            <person name="Stark A."/>
            <person name="Kheradpour P."/>
            <person name="Kellis M."/>
            <person name="Flicek P."/>
            <person name="Chen Y."/>
            <person name="Webber C."/>
            <person name="Hardison R."/>
            <person name="Nelson J."/>
            <person name="Hallsworth-Pepin K."/>
            <person name="Delehaunty K."/>
            <person name="Markovic C."/>
            <person name="Minx P."/>
            <person name="Feng Y."/>
            <person name="Kremitzki C."/>
            <person name="Mitreva M."/>
            <person name="Glasscock J."/>
            <person name="Wylie T."/>
            <person name="Wohldmann P."/>
            <person name="Thiru P."/>
            <person name="Nhan M.N."/>
            <person name="Pohl C.S."/>
            <person name="Smith S.M."/>
            <person name="Hou S."/>
            <person name="Nefedov M."/>
            <person name="de Jong P.J."/>
            <person name="Renfree M.B."/>
            <person name="Mardis E.R."/>
            <person name="Wilson R.K."/>
        </authorList>
    </citation>
    <scope>NUCLEOTIDE SEQUENCE [LARGE SCALE GENOMIC DNA]</scope>
    <source>
        <strain evidence="7 8">Glennie</strain>
    </source>
</reference>
<proteinExistence type="inferred from homology"/>
<dbReference type="GO" id="GO:0060074">
    <property type="term" value="P:synapse maturation"/>
    <property type="evidence" value="ECO:0007669"/>
    <property type="project" value="Ensembl"/>
</dbReference>
<dbReference type="GO" id="GO:0030324">
    <property type="term" value="P:lung development"/>
    <property type="evidence" value="ECO:0007669"/>
    <property type="project" value="Ensembl"/>
</dbReference>
<keyword evidence="3 5" id="KW-0175">Coiled coil</keyword>
<dbReference type="GO" id="GO:0014004">
    <property type="term" value="P:microglia differentiation"/>
    <property type="evidence" value="ECO:0007669"/>
    <property type="project" value="Ensembl"/>
</dbReference>
<dbReference type="GO" id="GO:0061512">
    <property type="term" value="P:protein localization to cilium"/>
    <property type="evidence" value="ECO:0007669"/>
    <property type="project" value="Ensembl"/>
</dbReference>
<dbReference type="GO" id="GO:0048812">
    <property type="term" value="P:neuron projection morphogenesis"/>
    <property type="evidence" value="ECO:0007669"/>
    <property type="project" value="Ensembl"/>
</dbReference>
<dbReference type="PANTHER" id="PTHR18962">
    <property type="entry name" value="COILED-COIL DOMAIN-CONTAINING PROTEIN 39"/>
    <property type="match status" value="1"/>
</dbReference>
<dbReference type="GO" id="GO:0060285">
    <property type="term" value="P:cilium-dependent cell motility"/>
    <property type="evidence" value="ECO:0000318"/>
    <property type="project" value="GO_Central"/>
</dbReference>
<dbReference type="GO" id="GO:0042551">
    <property type="term" value="P:neuron maturation"/>
    <property type="evidence" value="ECO:0007669"/>
    <property type="project" value="Ensembl"/>
</dbReference>
<dbReference type="GO" id="GO:0060287">
    <property type="term" value="P:epithelial cilium movement involved in determination of left/right asymmetry"/>
    <property type="evidence" value="ECO:0000318"/>
    <property type="project" value="GO_Central"/>
</dbReference>
<dbReference type="GO" id="GO:0005576">
    <property type="term" value="C:extracellular region"/>
    <property type="evidence" value="ECO:0007669"/>
    <property type="project" value="GOC"/>
</dbReference>
<feature type="coiled-coil region" evidence="5">
    <location>
        <begin position="24"/>
        <end position="114"/>
    </location>
</feature>
<evidence type="ECO:0000256" key="2">
    <source>
        <dbReference type="ARBA" id="ARBA00016725"/>
    </source>
</evidence>
<dbReference type="GO" id="GO:0005930">
    <property type="term" value="C:axoneme"/>
    <property type="evidence" value="ECO:0000318"/>
    <property type="project" value="GO_Central"/>
</dbReference>
<name>A0A6I8NMB2_ORNAN</name>
<gene>
    <name evidence="7" type="primary">CCDC39</name>
</gene>
<dbReference type="CTD" id="339829"/>